<dbReference type="EMBL" id="NBCO01000055">
    <property type="protein sequence ID" value="ORC83865.1"/>
    <property type="molecule type" value="Genomic_DNA"/>
</dbReference>
<evidence type="ECO:0000313" key="1">
    <source>
        <dbReference type="EMBL" id="ORC83865.1"/>
    </source>
</evidence>
<dbReference type="STRING" id="67003.A0A1X0NGM1"/>
<dbReference type="RefSeq" id="XP_028877931.1">
    <property type="nucleotide sequence ID" value="XM_029030799.1"/>
</dbReference>
<reference evidence="1 2" key="1">
    <citation type="submission" date="2017-03" db="EMBL/GenBank/DDBJ databases">
        <title>An alternative strategy for trypanosome survival in the mammalian bloodstream revealed through genome and transcriptome analysis of the ubiquitous bovine parasite Trypanosoma (Megatrypanum) theileri.</title>
        <authorList>
            <person name="Kelly S."/>
            <person name="Ivens A."/>
            <person name="Mott A."/>
            <person name="O'Neill E."/>
            <person name="Emms D."/>
            <person name="Macleod O."/>
            <person name="Voorheis P."/>
            <person name="Matthews J."/>
            <person name="Matthews K."/>
            <person name="Carrington M."/>
        </authorList>
    </citation>
    <scope>NUCLEOTIDE SEQUENCE [LARGE SCALE GENOMIC DNA]</scope>
    <source>
        <strain evidence="1">Edinburgh</strain>
    </source>
</reference>
<sequence length="900" mass="105021">MNTESKLQAKYNVAVERYQAAKQAEAAAKKEVDEKEALAEETQEGTKEYFLAWAELYKAEIAFTEKVEQRCGAEYEVAFFKVDCVKYRHGADSKEGQRAQHRAELAHTMEYVYRESSPYWIKWYKLDCKAWWVYYQLKAEGYDNSADELDMSRKLFCDRIKANGETLSNARNAVVEALNKWEQEDDRVAWDKAKPEYDSALAKWNEFKIKGDQYAEELGKTINSRIKGVAPISELLCGHTGKSVAELQKEAKQDPHSAIGLELLKKYGAAAKRYEAAVQGEAAAKKERDEKLALAEGTHDGTKEYYLAKAEWLKAEMAIAEKVEQRYATESERNSCYTDWMKYRHGGDSKEAQRAQHRAEVALTMKYVYRESSPYWIKWYKLDCKVWLVYYQLKAEGYDNIADELDRAREVFRNRIKANGEALSNARNAAVEALNKWEQEDDRAAWNKGKPKYDTALAKWNEFKPKGNQYAEELEARVDECLRWKESEKKHRDAFERYVAALRTETVAKREVDEKEALAEGTQDGTKEYYLAKAVYWRAYMAFAEKVDERYAAEYAEAFFKVDCVKYRLGGDSKEAQIAQHRAVVARTREFVYMDDSPYWIKWYKLDCKAWWVYYQLKAEGYDDIADELERARKVFLDRIKANGKTYGITHNIAVEALNKWEQEDDRVAWYMGNRGNDRVAWYMGNEMYSDEPAEWNEFKIKGEPYAEELGKTINSRIKGVAPISELLSLHTGKSVAELQKEAKQDPHSAKDLELLKKYGAAAKRYEAAVQAEADAYNEMDEKWALAKKTQWDTKEYYFAWAEKQKAEIAVLEKVEQRCAAENAVYWRYVDCMKYRHGTDSKEAQIAQHRAELSRTMEFVYSDYCPYWIKWYKLDGKVRWVYYQLKAEGYDNVAAELKRQ</sequence>
<keyword evidence="2" id="KW-1185">Reference proteome</keyword>
<organism evidence="1 2">
    <name type="scientific">Trypanosoma theileri</name>
    <dbReference type="NCBI Taxonomy" id="67003"/>
    <lineage>
        <taxon>Eukaryota</taxon>
        <taxon>Discoba</taxon>
        <taxon>Euglenozoa</taxon>
        <taxon>Kinetoplastea</taxon>
        <taxon>Metakinetoplastina</taxon>
        <taxon>Trypanosomatida</taxon>
        <taxon>Trypanosomatidae</taxon>
        <taxon>Trypanosoma</taxon>
    </lineage>
</organism>
<comment type="caution">
    <text evidence="1">The sequence shown here is derived from an EMBL/GenBank/DDBJ whole genome shotgun (WGS) entry which is preliminary data.</text>
</comment>
<feature type="non-terminal residue" evidence="1">
    <location>
        <position position="900"/>
    </location>
</feature>
<dbReference type="AlphaFoldDB" id="A0A1X0NGM1"/>
<protein>
    <submittedName>
        <fullName evidence="1">Uncharacterized protein</fullName>
    </submittedName>
</protein>
<accession>A0A1X0NGM1</accession>
<name>A0A1X0NGM1_9TRYP</name>
<dbReference type="VEuPathDB" id="TriTrypDB:TM35_000551340"/>
<gene>
    <name evidence="1" type="ORF">TM35_000551340</name>
</gene>
<dbReference type="Proteomes" id="UP000192257">
    <property type="component" value="Unassembled WGS sequence"/>
</dbReference>
<evidence type="ECO:0000313" key="2">
    <source>
        <dbReference type="Proteomes" id="UP000192257"/>
    </source>
</evidence>
<proteinExistence type="predicted"/>
<dbReference type="GeneID" id="39990579"/>